<dbReference type="EMBL" id="CP021255">
    <property type="protein sequence ID" value="AVD71687.1"/>
    <property type="molecule type" value="Genomic_DNA"/>
</dbReference>
<feature type="domain" description="CBS" evidence="3">
    <location>
        <begin position="97"/>
        <end position="151"/>
    </location>
</feature>
<dbReference type="PROSITE" id="PS51371">
    <property type="entry name" value="CBS"/>
    <property type="match status" value="2"/>
</dbReference>
<sequence length="151" mass="16657">MLTAKDLMNREVITVQADQNVRELAELFLRKNFSGAPVVDGAGKLIGIVTRNDLIFTRKRVQLPRSIAILDAFFFLDSPDKMRHEMQKIAGSRVGDICTGNPVTVSPEATMEEVATIMAERRVHTLPVVAEGQIVGVIGKTDIIRAMVQQV</sequence>
<dbReference type="Proteomes" id="UP000239867">
    <property type="component" value="Chromosome"/>
</dbReference>
<dbReference type="Pfam" id="PF00571">
    <property type="entry name" value="CBS"/>
    <property type="match status" value="2"/>
</dbReference>
<reference evidence="4 5" key="1">
    <citation type="journal article" date="2018" name="MBio">
        <title>Insights into the evolution of host association through the isolation and characterization of a novel human periodontal pathobiont, Desulfobulbus oralis.</title>
        <authorList>
            <person name="Cross K.L."/>
            <person name="Chirania P."/>
            <person name="Xiong W."/>
            <person name="Beall C.J."/>
            <person name="Elkins J.G."/>
            <person name="Giannone R.J."/>
            <person name="Griffen A.L."/>
            <person name="Guss A.M."/>
            <person name="Hettich R.L."/>
            <person name="Joshi S.S."/>
            <person name="Mokrzan E.M."/>
            <person name="Martin R.K."/>
            <person name="Zhulin I.B."/>
            <person name="Leys E.J."/>
            <person name="Podar M."/>
        </authorList>
    </citation>
    <scope>NUCLEOTIDE SEQUENCE [LARGE SCALE GENOMIC DNA]</scope>
    <source>
        <strain evidence="4 5">ORNL</strain>
    </source>
</reference>
<evidence type="ECO:0000256" key="2">
    <source>
        <dbReference type="PROSITE-ProRule" id="PRU00703"/>
    </source>
</evidence>
<dbReference type="PANTHER" id="PTHR43080:SF26">
    <property type="entry name" value="REGULATORY PROTEIN"/>
    <property type="match status" value="1"/>
</dbReference>
<feature type="domain" description="CBS" evidence="3">
    <location>
        <begin position="8"/>
        <end position="65"/>
    </location>
</feature>
<dbReference type="SUPFAM" id="SSF54631">
    <property type="entry name" value="CBS-domain pair"/>
    <property type="match status" value="1"/>
</dbReference>
<dbReference type="InterPro" id="IPR000644">
    <property type="entry name" value="CBS_dom"/>
</dbReference>
<proteinExistence type="predicted"/>
<dbReference type="KEGG" id="deo:CAY53_09580"/>
<evidence type="ECO:0000313" key="4">
    <source>
        <dbReference type="EMBL" id="AVD71687.1"/>
    </source>
</evidence>
<protein>
    <recommendedName>
        <fullName evidence="3">CBS domain-containing protein</fullName>
    </recommendedName>
</protein>
<dbReference type="InterPro" id="IPR046342">
    <property type="entry name" value="CBS_dom_sf"/>
</dbReference>
<dbReference type="OrthoDB" id="9790355at2"/>
<evidence type="ECO:0000259" key="3">
    <source>
        <dbReference type="PROSITE" id="PS51371"/>
    </source>
</evidence>
<evidence type="ECO:0000313" key="5">
    <source>
        <dbReference type="Proteomes" id="UP000239867"/>
    </source>
</evidence>
<accession>A0A2L1GPY2</accession>
<keyword evidence="5" id="KW-1185">Reference proteome</keyword>
<gene>
    <name evidence="4" type="ORF">CAY53_09580</name>
</gene>
<dbReference type="AlphaFoldDB" id="A0A2L1GPY2"/>
<dbReference type="SMART" id="SM00116">
    <property type="entry name" value="CBS"/>
    <property type="match status" value="2"/>
</dbReference>
<dbReference type="PANTHER" id="PTHR43080">
    <property type="entry name" value="CBS DOMAIN-CONTAINING PROTEIN CBSX3, MITOCHONDRIAL"/>
    <property type="match status" value="1"/>
</dbReference>
<dbReference type="RefSeq" id="WP_104936927.1">
    <property type="nucleotide sequence ID" value="NZ_CP021255.1"/>
</dbReference>
<dbReference type="CDD" id="cd04586">
    <property type="entry name" value="CBS_pair_BON_assoc"/>
    <property type="match status" value="1"/>
</dbReference>
<dbReference type="InterPro" id="IPR051257">
    <property type="entry name" value="Diverse_CBS-Domain"/>
</dbReference>
<keyword evidence="1 2" id="KW-0129">CBS domain</keyword>
<dbReference type="Gene3D" id="3.10.580.10">
    <property type="entry name" value="CBS-domain"/>
    <property type="match status" value="1"/>
</dbReference>
<name>A0A2L1GPY2_9BACT</name>
<organism evidence="4 5">
    <name type="scientific">Desulfobulbus oralis</name>
    <dbReference type="NCBI Taxonomy" id="1986146"/>
    <lineage>
        <taxon>Bacteria</taxon>
        <taxon>Pseudomonadati</taxon>
        <taxon>Thermodesulfobacteriota</taxon>
        <taxon>Desulfobulbia</taxon>
        <taxon>Desulfobulbales</taxon>
        <taxon>Desulfobulbaceae</taxon>
        <taxon>Desulfobulbus</taxon>
    </lineage>
</organism>
<evidence type="ECO:0000256" key="1">
    <source>
        <dbReference type="ARBA" id="ARBA00023122"/>
    </source>
</evidence>